<dbReference type="Pfam" id="PF03432">
    <property type="entry name" value="Relaxase"/>
    <property type="match status" value="1"/>
</dbReference>
<dbReference type="Proteomes" id="UP000539052">
    <property type="component" value="Unassembled WGS sequence"/>
</dbReference>
<reference evidence="2 3" key="1">
    <citation type="submission" date="2020-03" db="EMBL/GenBank/DDBJ databases">
        <title>Genome Sequence of industrial isolate, B5A.</title>
        <authorList>
            <person name="Sharma S."/>
            <person name="Patil P.B."/>
            <person name="Korpole S."/>
        </authorList>
    </citation>
    <scope>NUCLEOTIDE SEQUENCE [LARGE SCALE GENOMIC DNA]</scope>
    <source>
        <strain evidence="2 3">PI-S10-B5A</strain>
    </source>
</reference>
<dbReference type="RefSeq" id="WP_170823351.1">
    <property type="nucleotide sequence ID" value="NZ_JAAOXG010000056.1"/>
</dbReference>
<gene>
    <name evidence="2" type="ORF">G9470_21100</name>
</gene>
<accession>A0ABX1VV31</accession>
<organism evidence="2 3">
    <name type="scientific">Lacrimispora defluvii</name>
    <dbReference type="NCBI Taxonomy" id="2719233"/>
    <lineage>
        <taxon>Bacteria</taxon>
        <taxon>Bacillati</taxon>
        <taxon>Bacillota</taxon>
        <taxon>Clostridia</taxon>
        <taxon>Lachnospirales</taxon>
        <taxon>Lachnospiraceae</taxon>
        <taxon>Lacrimispora</taxon>
    </lineage>
</organism>
<evidence type="ECO:0000313" key="2">
    <source>
        <dbReference type="EMBL" id="NNJ32264.1"/>
    </source>
</evidence>
<proteinExistence type="predicted"/>
<dbReference type="EMBL" id="JAAOXG010000056">
    <property type="protein sequence ID" value="NNJ32264.1"/>
    <property type="molecule type" value="Genomic_DNA"/>
</dbReference>
<protein>
    <submittedName>
        <fullName evidence="2">Relaxase/mobilization nuclease domain-containing protein</fullName>
    </submittedName>
</protein>
<name>A0ABX1VV31_9FIRM</name>
<sequence length="324" mass="37713">MASVKFVAVSRGVKEIMEYVTNKEKTVDRLITGVNCVAQTAVQEFDVVKKQFRKTDGRSYYHIVQAFSPEDKLDFETAHEIGLELAGYFQGFQAVVATHMNTAHKHNHIILNSVNFENGKKFHQSAKELAQVKEFSNRLCQQHGLSIIEVKADPFAIPLWKKKLRKTIKNCMEQSYDRADFVRYMEMLGYKVKWEESHKYITYTTPEGYACRDSKLFDQTLRRERMEEYFAMGGKEYLDSRIAWRELGEPVPTLDDAVCGLASIFEALAVSDNNRFHLETVHHSEEEIQRMLARGRKVERTAEYAVDDEQDEEFEQYHGFSMRM</sequence>
<comment type="caution">
    <text evidence="2">The sequence shown here is derived from an EMBL/GenBank/DDBJ whole genome shotgun (WGS) entry which is preliminary data.</text>
</comment>
<evidence type="ECO:0000259" key="1">
    <source>
        <dbReference type="Pfam" id="PF03432"/>
    </source>
</evidence>
<feature type="domain" description="MobA/VirD2-like nuclease" evidence="1">
    <location>
        <begin position="19"/>
        <end position="145"/>
    </location>
</feature>
<keyword evidence="3" id="KW-1185">Reference proteome</keyword>
<dbReference type="InterPro" id="IPR005094">
    <property type="entry name" value="Endonuclease_MobA/VirD2"/>
</dbReference>
<evidence type="ECO:0000313" key="3">
    <source>
        <dbReference type="Proteomes" id="UP000539052"/>
    </source>
</evidence>